<name>A0A0B7GTU4_TREPH</name>
<keyword evidence="6" id="KW-1133">Transmembrane helix</keyword>
<dbReference type="EMBL" id="CDNC01000015">
    <property type="protein sequence ID" value="CEM61913.1"/>
    <property type="molecule type" value="Genomic_DNA"/>
</dbReference>
<dbReference type="Pfam" id="PF03547">
    <property type="entry name" value="Mem_trans"/>
    <property type="match status" value="1"/>
</dbReference>
<dbReference type="GeneID" id="57753382"/>
<keyword evidence="3" id="KW-0813">Transport</keyword>
<evidence type="ECO:0000256" key="4">
    <source>
        <dbReference type="ARBA" id="ARBA00022475"/>
    </source>
</evidence>
<dbReference type="InterPro" id="IPR004776">
    <property type="entry name" value="Mem_transp_PIN-like"/>
</dbReference>
<dbReference type="PANTHER" id="PTHR36838:SF4">
    <property type="entry name" value="AUXIN EFFLUX CARRIER FAMILY PROTEIN"/>
    <property type="match status" value="1"/>
</dbReference>
<dbReference type="InterPro" id="IPR038770">
    <property type="entry name" value="Na+/solute_symporter_sf"/>
</dbReference>
<evidence type="ECO:0000256" key="6">
    <source>
        <dbReference type="ARBA" id="ARBA00022989"/>
    </source>
</evidence>
<reference evidence="9" key="1">
    <citation type="submission" date="2015-01" db="EMBL/GenBank/DDBJ databases">
        <authorList>
            <person name="Manzoor Shahid"/>
            <person name="Zubair Saima"/>
        </authorList>
    </citation>
    <scope>NUCLEOTIDE SEQUENCE [LARGE SCALE GENOMIC DNA]</scope>
    <source>
        <strain evidence="9">V1</strain>
    </source>
</reference>
<keyword evidence="4" id="KW-1003">Cell membrane</keyword>
<sequence>MGSFFLAFNAVMPMVILVGFGYFLKEFHYLDQTTILKLNKLCVDLLLPILTFNNIRKTRLSDIFDLHFILYAAGSIFAAIFLLMVLVPFIEKDRKKQGVIVQGSFRSNFIMLGIPLSTYIAGEASTAIASMLIMVIIPIFNGSAVVLLSYYGGKIVSKKNLIIGILKNHMVAASLIGIAASVIQLQLPAFIDKPFLDIGKIGSTLPIIILGSMLDFSKISANRKNLIITIMGKLIGMPLVFLTIAIILGFGANKIAALIALYSSPTAVISVMMAHQFDCDYELAAQVVAFSTVVSCITIFATVFLLNFIGII</sequence>
<evidence type="ECO:0000256" key="7">
    <source>
        <dbReference type="ARBA" id="ARBA00023136"/>
    </source>
</evidence>
<comment type="similarity">
    <text evidence="2">Belongs to the auxin efflux carrier (TC 2.A.69) family.</text>
</comment>
<organism evidence="8 9">
    <name type="scientific">Treponema phagedenis</name>
    <dbReference type="NCBI Taxonomy" id="162"/>
    <lineage>
        <taxon>Bacteria</taxon>
        <taxon>Pseudomonadati</taxon>
        <taxon>Spirochaetota</taxon>
        <taxon>Spirochaetia</taxon>
        <taxon>Spirochaetales</taxon>
        <taxon>Treponemataceae</taxon>
        <taxon>Treponema</taxon>
    </lineage>
</organism>
<keyword evidence="7" id="KW-0472">Membrane</keyword>
<comment type="subcellular location">
    <subcellularLocation>
        <location evidence="1">Cell membrane</location>
        <topology evidence="1">Multi-pass membrane protein</topology>
    </subcellularLocation>
</comment>
<evidence type="ECO:0000256" key="5">
    <source>
        <dbReference type="ARBA" id="ARBA00022692"/>
    </source>
</evidence>
<evidence type="ECO:0000256" key="2">
    <source>
        <dbReference type="ARBA" id="ARBA00010145"/>
    </source>
</evidence>
<evidence type="ECO:0000313" key="9">
    <source>
        <dbReference type="Proteomes" id="UP000042527"/>
    </source>
</evidence>
<dbReference type="Proteomes" id="UP000042527">
    <property type="component" value="Unassembled WGS sequence"/>
</dbReference>
<evidence type="ECO:0000256" key="3">
    <source>
        <dbReference type="ARBA" id="ARBA00022448"/>
    </source>
</evidence>
<dbReference type="GO" id="GO:0005886">
    <property type="term" value="C:plasma membrane"/>
    <property type="evidence" value="ECO:0007669"/>
    <property type="project" value="UniProtKB-SubCell"/>
</dbReference>
<dbReference type="RefSeq" id="WP_002699081.1">
    <property type="nucleotide sequence ID" value="NZ_CDNC01000015.1"/>
</dbReference>
<dbReference type="GO" id="GO:0055085">
    <property type="term" value="P:transmembrane transport"/>
    <property type="evidence" value="ECO:0007669"/>
    <property type="project" value="InterPro"/>
</dbReference>
<gene>
    <name evidence="8" type="ORF">TPHV1_220037</name>
</gene>
<accession>A0A0B7GTU4</accession>
<keyword evidence="5" id="KW-0812">Transmembrane</keyword>
<keyword evidence="9" id="KW-1185">Reference proteome</keyword>
<proteinExistence type="inferred from homology"/>
<dbReference type="OrthoDB" id="9794315at2"/>
<evidence type="ECO:0000256" key="1">
    <source>
        <dbReference type="ARBA" id="ARBA00004651"/>
    </source>
</evidence>
<protein>
    <submittedName>
        <fullName evidence="8">Transporter, auxin efflux carrier (AEC) family protein</fullName>
    </submittedName>
</protein>
<evidence type="ECO:0000313" key="8">
    <source>
        <dbReference type="EMBL" id="CEM61913.1"/>
    </source>
</evidence>
<dbReference type="PANTHER" id="PTHR36838">
    <property type="entry name" value="AUXIN EFFLUX CARRIER FAMILY PROTEIN"/>
    <property type="match status" value="1"/>
</dbReference>
<dbReference type="Gene3D" id="1.20.1530.20">
    <property type="match status" value="1"/>
</dbReference>
<dbReference type="AlphaFoldDB" id="A0A0B7GTU4"/>